<reference evidence="2 3" key="1">
    <citation type="submission" date="2018-05" db="EMBL/GenBank/DDBJ databases">
        <title>Draft genome sequence of Scytalidium lignicola DSM 105466, a ubiquitous saprotrophic fungus.</title>
        <authorList>
            <person name="Buettner E."/>
            <person name="Gebauer A.M."/>
            <person name="Hofrichter M."/>
            <person name="Liers C."/>
            <person name="Kellner H."/>
        </authorList>
    </citation>
    <scope>NUCLEOTIDE SEQUENCE [LARGE SCALE GENOMIC DNA]</scope>
    <source>
        <strain evidence="2 3">DSM 105466</strain>
    </source>
</reference>
<protein>
    <submittedName>
        <fullName evidence="2">Uncharacterized protein</fullName>
    </submittedName>
</protein>
<comment type="caution">
    <text evidence="2">The sequence shown here is derived from an EMBL/GenBank/DDBJ whole genome shotgun (WGS) entry which is preliminary data.</text>
</comment>
<dbReference type="AlphaFoldDB" id="A0A3E2GSX7"/>
<accession>A0A3E2GSX7</accession>
<dbReference type="Proteomes" id="UP000258309">
    <property type="component" value="Unassembled WGS sequence"/>
</dbReference>
<sequence length="181" mass="20427">MTMRWLSYDDPEEEYTDEHPYVKFGMILIGELRAFLNLKIVENHFSPEKPEFSLQLLVEDSTLSILKDLLSRHEEGYTINNPLRIKVPELELLSDLFNSGNPFPDGFDGTSTTDTDDGPALSASAFTAGDKVAVQAWFGSYNFNNRSGLTFRLLKLWRLQPGVSGSPSQGRDPITPRKRRG</sequence>
<dbReference type="EMBL" id="NCSJ02000471">
    <property type="protein sequence ID" value="RFU24295.1"/>
    <property type="molecule type" value="Genomic_DNA"/>
</dbReference>
<dbReference type="OrthoDB" id="3590852at2759"/>
<evidence type="ECO:0000313" key="3">
    <source>
        <dbReference type="Proteomes" id="UP000258309"/>
    </source>
</evidence>
<evidence type="ECO:0000256" key="1">
    <source>
        <dbReference type="SAM" id="MobiDB-lite"/>
    </source>
</evidence>
<gene>
    <name evidence="2" type="ORF">B7463_g12046</name>
</gene>
<feature type="region of interest" description="Disordered" evidence="1">
    <location>
        <begin position="162"/>
        <end position="181"/>
    </location>
</feature>
<feature type="non-terminal residue" evidence="2">
    <location>
        <position position="1"/>
    </location>
</feature>
<feature type="non-terminal residue" evidence="2">
    <location>
        <position position="181"/>
    </location>
</feature>
<evidence type="ECO:0000313" key="2">
    <source>
        <dbReference type="EMBL" id="RFU24295.1"/>
    </source>
</evidence>
<keyword evidence="3" id="KW-1185">Reference proteome</keyword>
<name>A0A3E2GSX7_SCYLI</name>
<proteinExistence type="predicted"/>
<organism evidence="2 3">
    <name type="scientific">Scytalidium lignicola</name>
    <name type="common">Hyphomycete</name>
    <dbReference type="NCBI Taxonomy" id="5539"/>
    <lineage>
        <taxon>Eukaryota</taxon>
        <taxon>Fungi</taxon>
        <taxon>Dikarya</taxon>
        <taxon>Ascomycota</taxon>
        <taxon>Pezizomycotina</taxon>
        <taxon>Leotiomycetes</taxon>
        <taxon>Leotiomycetes incertae sedis</taxon>
        <taxon>Scytalidium</taxon>
    </lineage>
</organism>